<dbReference type="EMBL" id="JAOWLB010000009">
    <property type="protein sequence ID" value="MCV2889342.1"/>
    <property type="molecule type" value="Genomic_DNA"/>
</dbReference>
<keyword evidence="8 10" id="KW-1133">Transmembrane helix</keyword>
<dbReference type="InterPro" id="IPR035906">
    <property type="entry name" value="MetI-like_sf"/>
</dbReference>
<dbReference type="Pfam" id="PF00528">
    <property type="entry name" value="BPD_transp_1"/>
    <property type="match status" value="1"/>
</dbReference>
<dbReference type="CDD" id="cd06261">
    <property type="entry name" value="TM_PBP2"/>
    <property type="match status" value="1"/>
</dbReference>
<keyword evidence="7 10" id="KW-0812">Transmembrane</keyword>
<evidence type="ECO:0000256" key="2">
    <source>
        <dbReference type="ARBA" id="ARBA00004651"/>
    </source>
</evidence>
<sequence length="230" mass="23927">MAMLGPDEWQAVTLSLKVSAWATLLSLPLAMLAAHALARWRFPGRALLNGLVHLPLIMPPVVTGYVLLMVFGPAGAAGRLLQSLGLTLAFNWTGAALAAAVMGFPLMVRAIRLSIEAVDPRLEQAAATLGASRVWVFVTVTLPLILPGLIAGAILGFAKAMGEFGATITFVSNIPGQTQTIPSAIYAFLQVPGGETTAARLVAISIVLALGALLLSESVARRAARRVGGQ</sequence>
<evidence type="ECO:0000256" key="4">
    <source>
        <dbReference type="ARBA" id="ARBA00022448"/>
    </source>
</evidence>
<dbReference type="NCBIfam" id="NF006939">
    <property type="entry name" value="PRK09421.1"/>
    <property type="match status" value="1"/>
</dbReference>
<keyword evidence="6 11" id="KW-0500">Molybdenum</keyword>
<comment type="similarity">
    <text evidence="3 11">Belongs to the binding-protein-dependent transport system permease family. CysTW subfamily.</text>
</comment>
<dbReference type="InterPro" id="IPR000515">
    <property type="entry name" value="MetI-like"/>
</dbReference>
<dbReference type="NCBIfam" id="TIGR02141">
    <property type="entry name" value="modB_ABC"/>
    <property type="match status" value="1"/>
</dbReference>
<keyword evidence="9 10" id="KW-0472">Membrane</keyword>
<organism evidence="13 14">
    <name type="scientific">Ruegeria aquimaris</name>
    <dbReference type="NCBI Taxonomy" id="2984333"/>
    <lineage>
        <taxon>Bacteria</taxon>
        <taxon>Pseudomonadati</taxon>
        <taxon>Pseudomonadota</taxon>
        <taxon>Alphaproteobacteria</taxon>
        <taxon>Rhodobacterales</taxon>
        <taxon>Roseobacteraceae</taxon>
        <taxon>Ruegeria</taxon>
    </lineage>
</organism>
<feature type="transmembrane region" description="Helical" evidence="10">
    <location>
        <begin position="50"/>
        <end position="72"/>
    </location>
</feature>
<proteinExistence type="inferred from homology"/>
<evidence type="ECO:0000259" key="12">
    <source>
        <dbReference type="PROSITE" id="PS50928"/>
    </source>
</evidence>
<dbReference type="Gene3D" id="1.10.3720.10">
    <property type="entry name" value="MetI-like"/>
    <property type="match status" value="1"/>
</dbReference>
<feature type="transmembrane region" description="Helical" evidence="10">
    <location>
        <begin position="198"/>
        <end position="216"/>
    </location>
</feature>
<feature type="transmembrane region" description="Helical" evidence="10">
    <location>
        <begin position="92"/>
        <end position="113"/>
    </location>
</feature>
<dbReference type="PROSITE" id="PS50928">
    <property type="entry name" value="ABC_TM1"/>
    <property type="match status" value="1"/>
</dbReference>
<accession>A0ABT3AM23</accession>
<evidence type="ECO:0000256" key="5">
    <source>
        <dbReference type="ARBA" id="ARBA00022475"/>
    </source>
</evidence>
<feature type="transmembrane region" description="Helical" evidence="10">
    <location>
        <begin position="20"/>
        <end position="38"/>
    </location>
</feature>
<evidence type="ECO:0000313" key="14">
    <source>
        <dbReference type="Proteomes" id="UP001320899"/>
    </source>
</evidence>
<comment type="subcellular location">
    <subcellularLocation>
        <location evidence="11">Cell inner membrane</location>
        <topology evidence="11">Multi-pass membrane protein</topology>
    </subcellularLocation>
    <subcellularLocation>
        <location evidence="2 10">Cell membrane</location>
        <topology evidence="2 10">Multi-pass membrane protein</topology>
    </subcellularLocation>
</comment>
<name>A0ABT3AM23_9RHOB</name>
<evidence type="ECO:0000256" key="11">
    <source>
        <dbReference type="RuleBase" id="RU365097"/>
    </source>
</evidence>
<dbReference type="PANTHER" id="PTHR30183">
    <property type="entry name" value="MOLYBDENUM TRANSPORT SYSTEM PERMEASE PROTEIN MODB"/>
    <property type="match status" value="1"/>
</dbReference>
<evidence type="ECO:0000256" key="6">
    <source>
        <dbReference type="ARBA" id="ARBA00022505"/>
    </source>
</evidence>
<evidence type="ECO:0000256" key="10">
    <source>
        <dbReference type="RuleBase" id="RU363032"/>
    </source>
</evidence>
<protein>
    <recommendedName>
        <fullName evidence="11">Molybdenum transport system permease</fullName>
    </recommendedName>
</protein>
<evidence type="ECO:0000256" key="7">
    <source>
        <dbReference type="ARBA" id="ARBA00022692"/>
    </source>
</evidence>
<dbReference type="PANTHER" id="PTHR30183:SF3">
    <property type="entry name" value="MOLYBDENUM TRANSPORT SYSTEM PERMEASE PROTEIN MODB"/>
    <property type="match status" value="1"/>
</dbReference>
<evidence type="ECO:0000313" key="13">
    <source>
        <dbReference type="EMBL" id="MCV2889342.1"/>
    </source>
</evidence>
<keyword evidence="4 10" id="KW-0813">Transport</keyword>
<keyword evidence="5" id="KW-1003">Cell membrane</keyword>
<dbReference type="SUPFAM" id="SSF161098">
    <property type="entry name" value="MetI-like"/>
    <property type="match status" value="1"/>
</dbReference>
<feature type="domain" description="ABC transmembrane type-1" evidence="12">
    <location>
        <begin position="12"/>
        <end position="214"/>
    </location>
</feature>
<evidence type="ECO:0000256" key="9">
    <source>
        <dbReference type="ARBA" id="ARBA00023136"/>
    </source>
</evidence>
<evidence type="ECO:0000256" key="3">
    <source>
        <dbReference type="ARBA" id="ARBA00007069"/>
    </source>
</evidence>
<dbReference type="RefSeq" id="WP_263829097.1">
    <property type="nucleotide sequence ID" value="NZ_JAOWLB010000009.1"/>
</dbReference>
<gene>
    <name evidence="13" type="primary">modB</name>
    <name evidence="13" type="ORF">OE747_13395</name>
</gene>
<keyword evidence="14" id="KW-1185">Reference proteome</keyword>
<evidence type="ECO:0000256" key="8">
    <source>
        <dbReference type="ARBA" id="ARBA00022989"/>
    </source>
</evidence>
<feature type="transmembrane region" description="Helical" evidence="10">
    <location>
        <begin position="134"/>
        <end position="158"/>
    </location>
</feature>
<reference evidence="13 14" key="1">
    <citation type="submission" date="2022-10" db="EMBL/GenBank/DDBJ databases">
        <title>Ruegeria sp. nov., isolated from ocean surface sediments.</title>
        <authorList>
            <person name="He W."/>
            <person name="Xue H.-P."/>
            <person name="Zhang D.-F."/>
        </authorList>
    </citation>
    <scope>NUCLEOTIDE SEQUENCE [LARGE SCALE GENOMIC DNA]</scope>
    <source>
        <strain evidence="13 14">XHP0148</strain>
    </source>
</reference>
<keyword evidence="11" id="KW-0997">Cell inner membrane</keyword>
<dbReference type="InterPro" id="IPR011867">
    <property type="entry name" value="ModB_ABC"/>
</dbReference>
<comment type="function">
    <text evidence="1 11">Part of the binding-protein-dependent transport system for molybdenum; probably responsible for the translocation of the substrate across the membrane.</text>
</comment>
<evidence type="ECO:0000256" key="1">
    <source>
        <dbReference type="ARBA" id="ARBA00002949"/>
    </source>
</evidence>
<dbReference type="Proteomes" id="UP001320899">
    <property type="component" value="Unassembled WGS sequence"/>
</dbReference>
<comment type="caution">
    <text evidence="13">The sequence shown here is derived from an EMBL/GenBank/DDBJ whole genome shotgun (WGS) entry which is preliminary data.</text>
</comment>